<name>A0A7S8IT27_9SPHN</name>
<dbReference type="PANTHER" id="PTHR48098">
    <property type="entry name" value="ENTEROCHELIN ESTERASE-RELATED"/>
    <property type="match status" value="1"/>
</dbReference>
<gene>
    <name evidence="2" type="ORF">IRL76_03035</name>
</gene>
<evidence type="ECO:0000256" key="1">
    <source>
        <dbReference type="SAM" id="SignalP"/>
    </source>
</evidence>
<keyword evidence="3" id="KW-1185">Reference proteome</keyword>
<dbReference type="KEGG" id="qso:IRL76_03035"/>
<dbReference type="RefSeq" id="WP_200983032.1">
    <property type="nucleotide sequence ID" value="NZ_CP064654.1"/>
</dbReference>
<dbReference type="EMBL" id="CP064654">
    <property type="protein sequence ID" value="QPC99558.1"/>
    <property type="molecule type" value="Genomic_DNA"/>
</dbReference>
<feature type="signal peptide" evidence="1">
    <location>
        <begin position="1"/>
        <end position="22"/>
    </location>
</feature>
<evidence type="ECO:0000313" key="2">
    <source>
        <dbReference type="EMBL" id="QPC99558.1"/>
    </source>
</evidence>
<evidence type="ECO:0000313" key="3">
    <source>
        <dbReference type="Proteomes" id="UP000594459"/>
    </source>
</evidence>
<dbReference type="GO" id="GO:0016787">
    <property type="term" value="F:hydrolase activity"/>
    <property type="evidence" value="ECO:0007669"/>
    <property type="project" value="UniProtKB-KW"/>
</dbReference>
<dbReference type="Proteomes" id="UP000594459">
    <property type="component" value="Chromosome"/>
</dbReference>
<keyword evidence="2" id="KW-0378">Hydrolase</keyword>
<sequence length="323" mass="35938">MSLTFRLALAALSLSVPVGAAAQDVAKPAVPQVSSGKIVWWSDFAPAQDVGVSDIWVWLPAGYATHPKRRFPVLYMHDAENIFDRRLSNFDKEWAMDEAVTRLSARGDLREWIIVGLRSPKDRYQTLFPQKLMDHLPEEYRKSVLSIDFPGIAAGPQLRGDRYAAMVAKDLKRRVDATFRTLKGPEDTAVMGSSMGGLMSLYLIGEHPEVFGQAAGLSTHLPLSNPDEGDSELRAKQVAEAFSAYFATTRLDPARNHIYIDHGTATLDAFYAPYFARFGEMMAARGWAGPAFESRAFFGAEHEENAWAQRVDIPLGFLDRKDP</sequence>
<dbReference type="InterPro" id="IPR029058">
    <property type="entry name" value="AB_hydrolase_fold"/>
</dbReference>
<dbReference type="SUPFAM" id="SSF53474">
    <property type="entry name" value="alpha/beta-Hydrolases"/>
    <property type="match status" value="1"/>
</dbReference>
<accession>A0A7S8IT27</accession>
<proteinExistence type="predicted"/>
<dbReference type="InterPro" id="IPR000801">
    <property type="entry name" value="Esterase-like"/>
</dbReference>
<feature type="chain" id="PRO_5032977809" evidence="1">
    <location>
        <begin position="23"/>
        <end position="323"/>
    </location>
</feature>
<protein>
    <submittedName>
        <fullName evidence="2">Alpha/beta fold hydrolase</fullName>
    </submittedName>
</protein>
<reference evidence="2 3" key="1">
    <citation type="submission" date="2020-11" db="EMBL/GenBank/DDBJ databases">
        <title>The genome sequence of Erythrobacter sp. 6D36.</title>
        <authorList>
            <person name="Liu Y."/>
        </authorList>
    </citation>
    <scope>NUCLEOTIDE SEQUENCE [LARGE SCALE GENOMIC DNA]</scope>
    <source>
        <strain evidence="2 3">6D36</strain>
    </source>
</reference>
<dbReference type="InterPro" id="IPR050583">
    <property type="entry name" value="Mycobacterial_A85_antigen"/>
</dbReference>
<dbReference type="PANTHER" id="PTHR48098:SF6">
    <property type="entry name" value="FERRI-BACILLIBACTIN ESTERASE BESA"/>
    <property type="match status" value="1"/>
</dbReference>
<organism evidence="2 3">
    <name type="scientific">Qipengyuania soli</name>
    <dbReference type="NCBI Taxonomy" id="2782568"/>
    <lineage>
        <taxon>Bacteria</taxon>
        <taxon>Pseudomonadati</taxon>
        <taxon>Pseudomonadota</taxon>
        <taxon>Alphaproteobacteria</taxon>
        <taxon>Sphingomonadales</taxon>
        <taxon>Erythrobacteraceae</taxon>
        <taxon>Qipengyuania</taxon>
    </lineage>
</organism>
<dbReference type="Pfam" id="PF00756">
    <property type="entry name" value="Esterase"/>
    <property type="match status" value="1"/>
</dbReference>
<dbReference type="Gene3D" id="3.40.50.1820">
    <property type="entry name" value="alpha/beta hydrolase"/>
    <property type="match status" value="1"/>
</dbReference>
<dbReference type="AlphaFoldDB" id="A0A7S8IT27"/>
<keyword evidence="1" id="KW-0732">Signal</keyword>